<reference evidence="1 3" key="1">
    <citation type="journal article" date="2018" name="BMC Genomics">
        <title>Comparative genomics of the wheat fungal pathogen Pyrenophora tritici-repentis reveals chromosomal variations and genome plasticity.</title>
        <authorList>
            <person name="Moolhuijzen P."/>
            <person name="See P.T."/>
            <person name="Hane J.K."/>
            <person name="Shi G."/>
            <person name="Liu Z."/>
            <person name="Oliver R.P."/>
            <person name="Moffat C.S."/>
        </authorList>
    </citation>
    <scope>NUCLEOTIDE SEQUENCE [LARGE SCALE GENOMIC DNA]</scope>
    <source>
        <strain evidence="1">M4</strain>
    </source>
</reference>
<dbReference type="Proteomes" id="UP000249757">
    <property type="component" value="Unassembled WGS sequence"/>
</dbReference>
<reference evidence="2" key="2">
    <citation type="submission" date="2021-05" db="EMBL/GenBank/DDBJ databases">
        <authorList>
            <person name="Moolhuijzen P.M."/>
            <person name="Moffat C.S."/>
        </authorList>
    </citation>
    <scope>NUCLEOTIDE SEQUENCE</scope>
    <source>
        <strain evidence="2">86-124</strain>
    </source>
</reference>
<dbReference type="EMBL" id="NQIK02000001">
    <property type="protein sequence ID" value="KAF7578403.1"/>
    <property type="molecule type" value="Genomic_DNA"/>
</dbReference>
<evidence type="ECO:0000313" key="2">
    <source>
        <dbReference type="EMBL" id="KAI1517906.1"/>
    </source>
</evidence>
<reference evidence="4" key="4">
    <citation type="journal article" date="2022" name="Microb. Genom.">
        <title>A global pangenome for the wheat fungal pathogen Pyrenophora tritici-repentis and prediction of effector protein structural homology.</title>
        <authorList>
            <person name="Moolhuijzen P.M."/>
            <person name="See P.T."/>
            <person name="Shi G."/>
            <person name="Powell H.R."/>
            <person name="Cockram J."/>
            <person name="Jorgensen L.N."/>
            <person name="Benslimane H."/>
            <person name="Strelkov S.E."/>
            <person name="Turner J."/>
            <person name="Liu Z."/>
            <person name="Moffat C.S."/>
        </authorList>
    </citation>
    <scope>NUCLEOTIDE SEQUENCE [LARGE SCALE GENOMIC DNA]</scope>
</reference>
<dbReference type="AlphaFoldDB" id="A0A834SAH9"/>
<sequence>MKAKYGIVDDDMYNFDESSFLIGKISSQLVVTGIEKPRKAKKLQPSNREWTTLIQGVSAIGRVIPPFLIFAGKVLISNWFTEDLPRN</sequence>
<dbReference type="EMBL" id="NRDI02000003">
    <property type="protein sequence ID" value="KAI1517906.1"/>
    <property type="molecule type" value="Genomic_DNA"/>
</dbReference>
<gene>
    <name evidence="2" type="ORF">Ptr86124_003207</name>
    <name evidence="1" type="ORF">PtrM4_026430</name>
</gene>
<dbReference type="Proteomes" id="UP000245464">
    <property type="component" value="Chromosome 1"/>
</dbReference>
<dbReference type="OrthoDB" id="3762113at2759"/>
<comment type="caution">
    <text evidence="1">The sequence shown here is derived from an EMBL/GenBank/DDBJ whole genome shotgun (WGS) entry which is preliminary data.</text>
</comment>
<protein>
    <submittedName>
        <fullName evidence="1">Uncharacterized protein</fullName>
    </submittedName>
</protein>
<name>A0A834SAH9_9PLEO</name>
<keyword evidence="4" id="KW-1185">Reference proteome</keyword>
<organism evidence="1 3">
    <name type="scientific">Pyrenophora tritici-repentis</name>
    <dbReference type="NCBI Taxonomy" id="45151"/>
    <lineage>
        <taxon>Eukaryota</taxon>
        <taxon>Fungi</taxon>
        <taxon>Dikarya</taxon>
        <taxon>Ascomycota</taxon>
        <taxon>Pezizomycotina</taxon>
        <taxon>Dothideomycetes</taxon>
        <taxon>Pleosporomycetidae</taxon>
        <taxon>Pleosporales</taxon>
        <taxon>Pleosporineae</taxon>
        <taxon>Pleosporaceae</taxon>
        <taxon>Pyrenophora</taxon>
    </lineage>
</organism>
<reference evidence="2" key="3">
    <citation type="journal article" date="2022" name="bioRxiv">
        <title>A global pangenome for the wheat fungal pathogen Pyrenophora tritici-repentis and prediction of effector protein structural homology.</title>
        <authorList>
            <person name="Moolhuijzen P."/>
            <person name="See P.T."/>
            <person name="Shi G."/>
            <person name="Powell H.R."/>
            <person name="Cockram J."/>
            <person name="Jorgensen L.N."/>
            <person name="Benslimane H."/>
            <person name="Strelkov S.E."/>
            <person name="Turner J."/>
            <person name="Liu Z."/>
            <person name="Moffat C.S."/>
        </authorList>
    </citation>
    <scope>NUCLEOTIDE SEQUENCE</scope>
    <source>
        <strain evidence="2">86-124</strain>
    </source>
</reference>
<evidence type="ECO:0000313" key="1">
    <source>
        <dbReference type="EMBL" id="KAF7578403.1"/>
    </source>
</evidence>
<proteinExistence type="predicted"/>
<evidence type="ECO:0000313" key="4">
    <source>
        <dbReference type="Proteomes" id="UP000249757"/>
    </source>
</evidence>
<evidence type="ECO:0000313" key="3">
    <source>
        <dbReference type="Proteomes" id="UP000245464"/>
    </source>
</evidence>
<accession>A0A834SAH9</accession>